<dbReference type="Gene3D" id="3.30.200.20">
    <property type="entry name" value="Phosphorylase Kinase, domain 1"/>
    <property type="match status" value="1"/>
</dbReference>
<reference evidence="2 3" key="1">
    <citation type="journal article" date="2021" name="Sci. Rep.">
        <title>Genome sequencing of the multicellular alga Astrephomene provides insights into convergent evolution of germ-soma differentiation.</title>
        <authorList>
            <person name="Yamashita S."/>
            <person name="Yamamoto K."/>
            <person name="Matsuzaki R."/>
            <person name="Suzuki S."/>
            <person name="Yamaguchi H."/>
            <person name="Hirooka S."/>
            <person name="Minakuchi Y."/>
            <person name="Miyagishima S."/>
            <person name="Kawachi M."/>
            <person name="Toyoda A."/>
            <person name="Nozaki H."/>
        </authorList>
    </citation>
    <scope>NUCLEOTIDE SEQUENCE [LARGE SCALE GENOMIC DNA]</scope>
    <source>
        <strain evidence="2 3">NIES-4017</strain>
    </source>
</reference>
<evidence type="ECO:0000256" key="1">
    <source>
        <dbReference type="PROSITE-ProRule" id="PRU10141"/>
    </source>
</evidence>
<sequence>CKAKTWTGRVAETWELLPEYPVQLLLPPLQPEPAVLQQQLPDQQQQAPSPQAGESYLAPLREAVTGGDTAAAGPQPQIPPQYMHYYRQQMRAVTTAVRSPLRLSPRTSLVRGSAVAAAAAATGAAAGSGAAALPGMNLPVSLTLAPIELDVDYETEVEPFLGRLIGVGGFGRVYEATFRGRKVAVKTVVIEDE</sequence>
<dbReference type="AlphaFoldDB" id="A0AAD3DKE3"/>
<name>A0AAD3DKE3_9CHLO</name>
<gene>
    <name evidence="2" type="ORF">Agub_g2855</name>
</gene>
<evidence type="ECO:0008006" key="4">
    <source>
        <dbReference type="Google" id="ProtNLM"/>
    </source>
</evidence>
<feature type="non-terminal residue" evidence="2">
    <location>
        <position position="193"/>
    </location>
</feature>
<organism evidence="2 3">
    <name type="scientific">Astrephomene gubernaculifera</name>
    <dbReference type="NCBI Taxonomy" id="47775"/>
    <lineage>
        <taxon>Eukaryota</taxon>
        <taxon>Viridiplantae</taxon>
        <taxon>Chlorophyta</taxon>
        <taxon>core chlorophytes</taxon>
        <taxon>Chlorophyceae</taxon>
        <taxon>CS clade</taxon>
        <taxon>Chlamydomonadales</taxon>
        <taxon>Astrephomenaceae</taxon>
        <taxon>Astrephomene</taxon>
    </lineage>
</organism>
<feature type="non-terminal residue" evidence="2">
    <location>
        <position position="1"/>
    </location>
</feature>
<keyword evidence="1" id="KW-0067">ATP-binding</keyword>
<dbReference type="InterPro" id="IPR011009">
    <property type="entry name" value="Kinase-like_dom_sf"/>
</dbReference>
<dbReference type="Proteomes" id="UP001054857">
    <property type="component" value="Unassembled WGS sequence"/>
</dbReference>
<dbReference type="PROSITE" id="PS00107">
    <property type="entry name" value="PROTEIN_KINASE_ATP"/>
    <property type="match status" value="1"/>
</dbReference>
<evidence type="ECO:0000313" key="3">
    <source>
        <dbReference type="Proteomes" id="UP001054857"/>
    </source>
</evidence>
<keyword evidence="1" id="KW-0547">Nucleotide-binding</keyword>
<comment type="caution">
    <text evidence="2">The sequence shown here is derived from an EMBL/GenBank/DDBJ whole genome shotgun (WGS) entry which is preliminary data.</text>
</comment>
<feature type="binding site" evidence="1">
    <location>
        <position position="186"/>
    </location>
    <ligand>
        <name>ATP</name>
        <dbReference type="ChEBI" id="CHEBI:30616"/>
    </ligand>
</feature>
<dbReference type="SUPFAM" id="SSF56112">
    <property type="entry name" value="Protein kinase-like (PK-like)"/>
    <property type="match status" value="1"/>
</dbReference>
<keyword evidence="3" id="KW-1185">Reference proteome</keyword>
<dbReference type="EMBL" id="BMAR01000002">
    <property type="protein sequence ID" value="GFR42057.1"/>
    <property type="molecule type" value="Genomic_DNA"/>
</dbReference>
<dbReference type="InterPro" id="IPR017441">
    <property type="entry name" value="Protein_kinase_ATP_BS"/>
</dbReference>
<accession>A0AAD3DKE3</accession>
<proteinExistence type="predicted"/>
<protein>
    <recommendedName>
        <fullName evidence="4">Protein kinase domain-containing protein</fullName>
    </recommendedName>
</protein>
<dbReference type="GO" id="GO:0005524">
    <property type="term" value="F:ATP binding"/>
    <property type="evidence" value="ECO:0007669"/>
    <property type="project" value="UniProtKB-UniRule"/>
</dbReference>
<evidence type="ECO:0000313" key="2">
    <source>
        <dbReference type="EMBL" id="GFR42057.1"/>
    </source>
</evidence>